<reference evidence="1 2" key="1">
    <citation type="submission" date="2018-10" db="EMBL/GenBank/DDBJ databases">
        <title>Genome assembly for a Yunnan-Guizhou Plateau 3E fish, Anabarilius grahami (Regan), and its evolutionary and genetic applications.</title>
        <authorList>
            <person name="Jiang W."/>
        </authorList>
    </citation>
    <scope>NUCLEOTIDE SEQUENCE [LARGE SCALE GENOMIC DNA]</scope>
    <source>
        <strain evidence="1">AG-KIZ</strain>
        <tissue evidence="1">Muscle</tissue>
    </source>
</reference>
<organism evidence="1 2">
    <name type="scientific">Anabarilius grahami</name>
    <name type="common">Kanglang fish</name>
    <name type="synonym">Barilius grahami</name>
    <dbReference type="NCBI Taxonomy" id="495550"/>
    <lineage>
        <taxon>Eukaryota</taxon>
        <taxon>Metazoa</taxon>
        <taxon>Chordata</taxon>
        <taxon>Craniata</taxon>
        <taxon>Vertebrata</taxon>
        <taxon>Euteleostomi</taxon>
        <taxon>Actinopterygii</taxon>
        <taxon>Neopterygii</taxon>
        <taxon>Teleostei</taxon>
        <taxon>Ostariophysi</taxon>
        <taxon>Cypriniformes</taxon>
        <taxon>Xenocyprididae</taxon>
        <taxon>Xenocypridinae</taxon>
        <taxon>Xenocypridinae incertae sedis</taxon>
        <taxon>Anabarilius</taxon>
    </lineage>
</organism>
<protein>
    <submittedName>
        <fullName evidence="1">Uncharacterized protein</fullName>
    </submittedName>
</protein>
<dbReference type="EMBL" id="RJVU01013765">
    <property type="protein sequence ID" value="ROL53152.1"/>
    <property type="molecule type" value="Genomic_DNA"/>
</dbReference>
<dbReference type="Proteomes" id="UP000281406">
    <property type="component" value="Unassembled WGS sequence"/>
</dbReference>
<keyword evidence="2" id="KW-1185">Reference proteome</keyword>
<dbReference type="AlphaFoldDB" id="A0A3N0Z4E4"/>
<evidence type="ECO:0000313" key="2">
    <source>
        <dbReference type="Proteomes" id="UP000281406"/>
    </source>
</evidence>
<gene>
    <name evidence="1" type="ORF">DPX16_19806</name>
</gene>
<comment type="caution">
    <text evidence="1">The sequence shown here is derived from an EMBL/GenBank/DDBJ whole genome shotgun (WGS) entry which is preliminary data.</text>
</comment>
<sequence length="65" mass="6734">MTVLCARATHTSLLASSDPGLVCHPQPTPGLEAIPEQPDPGPEDALCCCVDVCQSCIVLKNRACG</sequence>
<name>A0A3N0Z4E4_ANAGA</name>
<accession>A0A3N0Z4E4</accession>
<proteinExistence type="predicted"/>
<evidence type="ECO:0000313" key="1">
    <source>
        <dbReference type="EMBL" id="ROL53152.1"/>
    </source>
</evidence>